<feature type="domain" description="Thioesterase" evidence="2">
    <location>
        <begin position="179"/>
        <end position="252"/>
    </location>
</feature>
<reference evidence="3" key="1">
    <citation type="journal article" date="2014" name="Int. J. Syst. Evol. Microbiol.">
        <title>Complete genome sequence of Corynebacterium casei LMG S-19264T (=DSM 44701T), isolated from a smear-ripened cheese.</title>
        <authorList>
            <consortium name="US DOE Joint Genome Institute (JGI-PGF)"/>
            <person name="Walter F."/>
            <person name="Albersmeier A."/>
            <person name="Kalinowski J."/>
            <person name="Ruckert C."/>
        </authorList>
    </citation>
    <scope>NUCLEOTIDE SEQUENCE</scope>
    <source>
        <strain evidence="3">CGMCC 4.3508</strain>
    </source>
</reference>
<comment type="caution">
    <text evidence="3">The sequence shown here is derived from an EMBL/GenBank/DDBJ whole genome shotgun (WGS) entry which is preliminary data.</text>
</comment>
<accession>A0A917RPB4</accession>
<dbReference type="InterPro" id="IPR029069">
    <property type="entry name" value="HotDog_dom_sf"/>
</dbReference>
<reference evidence="3" key="2">
    <citation type="submission" date="2020-09" db="EMBL/GenBank/DDBJ databases">
        <authorList>
            <person name="Sun Q."/>
            <person name="Zhou Y."/>
        </authorList>
    </citation>
    <scope>NUCLEOTIDE SEQUENCE</scope>
    <source>
        <strain evidence="3">CGMCC 4.3508</strain>
    </source>
</reference>
<dbReference type="CDD" id="cd03443">
    <property type="entry name" value="PaaI_thioesterase"/>
    <property type="match status" value="1"/>
</dbReference>
<dbReference type="InterPro" id="IPR006683">
    <property type="entry name" value="Thioestr_dom"/>
</dbReference>
<dbReference type="RefSeq" id="WP_062999812.1">
    <property type="nucleotide sequence ID" value="NZ_BMMH01000006.1"/>
</dbReference>
<dbReference type="EMBL" id="BMMH01000006">
    <property type="protein sequence ID" value="GGL17134.1"/>
    <property type="molecule type" value="Genomic_DNA"/>
</dbReference>
<proteinExistence type="predicted"/>
<keyword evidence="1" id="KW-0378">Hydrolase</keyword>
<dbReference type="InterPro" id="IPR003736">
    <property type="entry name" value="PAAI_dom"/>
</dbReference>
<evidence type="ECO:0000313" key="4">
    <source>
        <dbReference type="Proteomes" id="UP000638263"/>
    </source>
</evidence>
<evidence type="ECO:0000259" key="2">
    <source>
        <dbReference type="Pfam" id="PF03061"/>
    </source>
</evidence>
<organism evidence="3 4">
    <name type="scientific">Nocardia jinanensis</name>
    <dbReference type="NCBI Taxonomy" id="382504"/>
    <lineage>
        <taxon>Bacteria</taxon>
        <taxon>Bacillati</taxon>
        <taxon>Actinomycetota</taxon>
        <taxon>Actinomycetes</taxon>
        <taxon>Mycobacteriales</taxon>
        <taxon>Nocardiaceae</taxon>
        <taxon>Nocardia</taxon>
    </lineage>
</organism>
<dbReference type="GO" id="GO:0016289">
    <property type="term" value="F:acyl-CoA hydrolase activity"/>
    <property type="evidence" value="ECO:0007669"/>
    <property type="project" value="UniProtKB-ARBA"/>
</dbReference>
<dbReference type="AlphaFoldDB" id="A0A917RPB4"/>
<dbReference type="SUPFAM" id="SSF54637">
    <property type="entry name" value="Thioesterase/thiol ester dehydrase-isomerase"/>
    <property type="match status" value="2"/>
</dbReference>
<sequence length="264" mass="26835">MPISTPQLALGGPEALVRVTPVTLASQRAQLIVESGPWLRDVEAGCSRAALGVPLDDVTGYLVAAAAPAGGWPVSLGIRVDFLADPPLHGPPMTVTGELVARDDRGGTTRGTVTDDRGRVLALVVQRSHLVPVDSPPAGAGAPAAGPPADMPLREVLGFRAVAPDVLELPSTAFAANGMGNVHGGILCAGAEFAAMSALGAAGRARTTSIDIVYVRPADAGGTTTFQTRVLHRGRTLAVVQVTAVNSSNKPCAVATVVVQGEPR</sequence>
<dbReference type="Proteomes" id="UP000638263">
    <property type="component" value="Unassembled WGS sequence"/>
</dbReference>
<dbReference type="NCBIfam" id="TIGR00369">
    <property type="entry name" value="unchar_dom_1"/>
    <property type="match status" value="1"/>
</dbReference>
<dbReference type="Gene3D" id="3.10.129.10">
    <property type="entry name" value="Hotdog Thioesterase"/>
    <property type="match status" value="2"/>
</dbReference>
<gene>
    <name evidence="3" type="ORF">GCM10011588_34760</name>
</gene>
<name>A0A917RPB4_9NOCA</name>
<dbReference type="Pfam" id="PF03061">
    <property type="entry name" value="4HBT"/>
    <property type="match status" value="1"/>
</dbReference>
<keyword evidence="4" id="KW-1185">Reference proteome</keyword>
<protein>
    <recommendedName>
        <fullName evidence="2">Thioesterase domain-containing protein</fullName>
    </recommendedName>
</protein>
<evidence type="ECO:0000313" key="3">
    <source>
        <dbReference type="EMBL" id="GGL17134.1"/>
    </source>
</evidence>
<evidence type="ECO:0000256" key="1">
    <source>
        <dbReference type="ARBA" id="ARBA00022801"/>
    </source>
</evidence>